<evidence type="ECO:0000256" key="4">
    <source>
        <dbReference type="ARBA" id="ARBA00022617"/>
    </source>
</evidence>
<keyword evidence="4" id="KW-0349">Heme</keyword>
<feature type="region of interest" description="Disordered" evidence="11">
    <location>
        <begin position="197"/>
        <end position="217"/>
    </location>
</feature>
<dbReference type="GO" id="GO:0016020">
    <property type="term" value="C:membrane"/>
    <property type="evidence" value="ECO:0007669"/>
    <property type="project" value="UniProtKB-SubCell"/>
</dbReference>
<dbReference type="AlphaFoldDB" id="A0A9P7RMT6"/>
<keyword evidence="9" id="KW-0408">Iron</keyword>
<evidence type="ECO:0000256" key="12">
    <source>
        <dbReference type="SAM" id="Phobius"/>
    </source>
</evidence>
<comment type="cofactor">
    <cofactor evidence="1">
        <name>heme b</name>
        <dbReference type="ChEBI" id="CHEBI:60344"/>
    </cofactor>
</comment>
<dbReference type="EMBL" id="CM032191">
    <property type="protein sequence ID" value="KAG7085768.1"/>
    <property type="molecule type" value="Genomic_DNA"/>
</dbReference>
<dbReference type="SMART" id="SM00665">
    <property type="entry name" value="B561"/>
    <property type="match status" value="1"/>
</dbReference>
<dbReference type="PROSITE" id="PS50939">
    <property type="entry name" value="CYTOCHROME_B561"/>
    <property type="match status" value="1"/>
</dbReference>
<name>A0A9P7RMT6_9AGAR</name>
<dbReference type="PANTHER" id="PTHR15422">
    <property type="entry name" value="OS05G0565100 PROTEIN"/>
    <property type="match status" value="1"/>
</dbReference>
<keyword evidence="15" id="KW-1185">Reference proteome</keyword>
<evidence type="ECO:0000256" key="10">
    <source>
        <dbReference type="ARBA" id="ARBA00023136"/>
    </source>
</evidence>
<feature type="transmembrane region" description="Helical" evidence="12">
    <location>
        <begin position="48"/>
        <end position="69"/>
    </location>
</feature>
<dbReference type="Gene3D" id="1.20.120.1770">
    <property type="match status" value="1"/>
</dbReference>
<keyword evidence="5 12" id="KW-0812">Transmembrane</keyword>
<evidence type="ECO:0000256" key="8">
    <source>
        <dbReference type="ARBA" id="ARBA00022989"/>
    </source>
</evidence>
<keyword evidence="3" id="KW-0813">Transport</keyword>
<dbReference type="GeneID" id="66072385"/>
<dbReference type="CDD" id="cd08760">
    <property type="entry name" value="Cyt_b561_FRRS1_like"/>
    <property type="match status" value="1"/>
</dbReference>
<evidence type="ECO:0000256" key="7">
    <source>
        <dbReference type="ARBA" id="ARBA00022982"/>
    </source>
</evidence>
<evidence type="ECO:0000256" key="5">
    <source>
        <dbReference type="ARBA" id="ARBA00022692"/>
    </source>
</evidence>
<keyword evidence="10 12" id="KW-0472">Membrane</keyword>
<evidence type="ECO:0000259" key="13">
    <source>
        <dbReference type="PROSITE" id="PS50939"/>
    </source>
</evidence>
<evidence type="ECO:0000313" key="15">
    <source>
        <dbReference type="Proteomes" id="UP001049176"/>
    </source>
</evidence>
<evidence type="ECO:0000256" key="9">
    <source>
        <dbReference type="ARBA" id="ARBA00023004"/>
    </source>
</evidence>
<dbReference type="OrthoDB" id="366214at2759"/>
<dbReference type="GO" id="GO:0140575">
    <property type="term" value="F:transmembrane monodehydroascorbate reductase activity"/>
    <property type="evidence" value="ECO:0007669"/>
    <property type="project" value="InterPro"/>
</dbReference>
<dbReference type="Proteomes" id="UP001049176">
    <property type="component" value="Chromosome 11"/>
</dbReference>
<proteinExistence type="predicted"/>
<comment type="caution">
    <text evidence="14">The sequence shown here is derived from an EMBL/GenBank/DDBJ whole genome shotgun (WGS) entry which is preliminary data.</text>
</comment>
<keyword evidence="6" id="KW-0479">Metal-binding</keyword>
<dbReference type="RefSeq" id="XP_043002239.1">
    <property type="nucleotide sequence ID" value="XM_043160283.1"/>
</dbReference>
<evidence type="ECO:0000313" key="14">
    <source>
        <dbReference type="EMBL" id="KAG7085768.1"/>
    </source>
</evidence>
<comment type="subcellular location">
    <subcellularLocation>
        <location evidence="2">Membrane</location>
        <topology evidence="2">Multi-pass membrane protein</topology>
    </subcellularLocation>
</comment>
<dbReference type="GO" id="GO:0046872">
    <property type="term" value="F:metal ion binding"/>
    <property type="evidence" value="ECO:0007669"/>
    <property type="project" value="UniProtKB-KW"/>
</dbReference>
<keyword evidence="8 12" id="KW-1133">Transmembrane helix</keyword>
<protein>
    <recommendedName>
        <fullName evidence="13">Cytochrome b561 domain-containing protein</fullName>
    </recommendedName>
</protein>
<evidence type="ECO:0000256" key="2">
    <source>
        <dbReference type="ARBA" id="ARBA00004141"/>
    </source>
</evidence>
<sequence length="217" mass="24669">MSEFKFPLSPIEIQAKNHAILCASGFLILLPVGVLIARYSRTITNRWFPFHAAFQLFVAGPVILTGWYYGWKTSEQLLLGHFYDPHQKMGLTLLILYVVQLLGGASVHWIKTPSRFGSGTRPLRNYFHGFSGLVIFVVAASQVHYGLYIEWDVALGGLHRVPQSAKNAWIALVVIFWALYIVGLALLPRQFRQERKGREHRDSEAHHELRSGRTSEI</sequence>
<dbReference type="PANTHER" id="PTHR15422:SF24">
    <property type="entry name" value="DOMON RELATED DOMAIN-CONTAINING PROTEIN"/>
    <property type="match status" value="1"/>
</dbReference>
<dbReference type="InterPro" id="IPR045150">
    <property type="entry name" value="CYB561D1/2"/>
</dbReference>
<organism evidence="14 15">
    <name type="scientific">Marasmius oreades</name>
    <name type="common">fairy-ring Marasmius</name>
    <dbReference type="NCBI Taxonomy" id="181124"/>
    <lineage>
        <taxon>Eukaryota</taxon>
        <taxon>Fungi</taxon>
        <taxon>Dikarya</taxon>
        <taxon>Basidiomycota</taxon>
        <taxon>Agaricomycotina</taxon>
        <taxon>Agaricomycetes</taxon>
        <taxon>Agaricomycetidae</taxon>
        <taxon>Agaricales</taxon>
        <taxon>Marasmiineae</taxon>
        <taxon>Marasmiaceae</taxon>
        <taxon>Marasmius</taxon>
    </lineage>
</organism>
<evidence type="ECO:0000256" key="11">
    <source>
        <dbReference type="SAM" id="MobiDB-lite"/>
    </source>
</evidence>
<feature type="transmembrane region" description="Helical" evidence="12">
    <location>
        <begin position="130"/>
        <end position="148"/>
    </location>
</feature>
<keyword evidence="7" id="KW-0249">Electron transport</keyword>
<feature type="transmembrane region" description="Helical" evidence="12">
    <location>
        <begin position="18"/>
        <end position="36"/>
    </location>
</feature>
<dbReference type="KEGG" id="more:E1B28_003309"/>
<evidence type="ECO:0000256" key="1">
    <source>
        <dbReference type="ARBA" id="ARBA00001970"/>
    </source>
</evidence>
<gene>
    <name evidence="14" type="ORF">E1B28_003309</name>
</gene>
<feature type="transmembrane region" description="Helical" evidence="12">
    <location>
        <begin position="89"/>
        <end position="110"/>
    </location>
</feature>
<dbReference type="Pfam" id="PF03188">
    <property type="entry name" value="Cytochrom_B561"/>
    <property type="match status" value="1"/>
</dbReference>
<reference evidence="14" key="1">
    <citation type="journal article" date="2021" name="Genome Biol. Evol.">
        <title>The assembled and annotated genome of the fairy-ring fungus Marasmius oreades.</title>
        <authorList>
            <person name="Hiltunen M."/>
            <person name="Ament-Velasquez S.L."/>
            <person name="Johannesson H."/>
        </authorList>
    </citation>
    <scope>NUCLEOTIDE SEQUENCE</scope>
    <source>
        <strain evidence="14">03SP1</strain>
    </source>
</reference>
<feature type="transmembrane region" description="Helical" evidence="12">
    <location>
        <begin position="168"/>
        <end position="187"/>
    </location>
</feature>
<dbReference type="GO" id="GO:0020037">
    <property type="term" value="F:heme binding"/>
    <property type="evidence" value="ECO:0007669"/>
    <property type="project" value="TreeGrafter"/>
</dbReference>
<evidence type="ECO:0000256" key="6">
    <source>
        <dbReference type="ARBA" id="ARBA00022723"/>
    </source>
</evidence>
<accession>A0A9P7RMT6</accession>
<feature type="domain" description="Cytochrome b561" evidence="13">
    <location>
        <begin position="1"/>
        <end position="186"/>
    </location>
</feature>
<dbReference type="InterPro" id="IPR006593">
    <property type="entry name" value="Cyt_b561/ferric_Rdtase_TM"/>
</dbReference>
<evidence type="ECO:0000256" key="3">
    <source>
        <dbReference type="ARBA" id="ARBA00022448"/>
    </source>
</evidence>